<keyword evidence="1" id="KW-0472">Membrane</keyword>
<evidence type="ECO:0000313" key="2">
    <source>
        <dbReference type="EMBL" id="NLP84966.1"/>
    </source>
</evidence>
<evidence type="ECO:0000313" key="3">
    <source>
        <dbReference type="Proteomes" id="UP001429745"/>
    </source>
</evidence>
<dbReference type="InterPro" id="IPR013901">
    <property type="entry name" value="Anthrone_oxy"/>
</dbReference>
<reference evidence="2 3" key="1">
    <citation type="submission" date="2020-04" db="EMBL/GenBank/DDBJ databases">
        <title>CFH 90308 Microbacterium sp.</title>
        <authorList>
            <person name="Nie G."/>
            <person name="Ming H."/>
            <person name="Xia T."/>
        </authorList>
    </citation>
    <scope>NUCLEOTIDE SEQUENCE [LARGE SCALE GENOMIC DNA]</scope>
    <source>
        <strain evidence="2 3">CFH 90308</strain>
    </source>
</reference>
<feature type="transmembrane region" description="Helical" evidence="1">
    <location>
        <begin position="138"/>
        <end position="155"/>
    </location>
</feature>
<sequence>MSPQELLAAASALLGGAVAGVYLGFSWLVMPGLVRRPDTEALTAMQSINRSIRPPFFLLFVGSALVAVASAVAEFVAWDAAISVWRVAGDVLIAAHLVITAAFHIPRNTRIEALDPARPADLEEWRLIVRQWTRGNHVRGLAAFVGAGILIATLLG</sequence>
<dbReference type="EMBL" id="JABACI010000004">
    <property type="protein sequence ID" value="NLP84966.1"/>
    <property type="molecule type" value="Genomic_DNA"/>
</dbReference>
<keyword evidence="1" id="KW-1133">Transmembrane helix</keyword>
<protein>
    <submittedName>
        <fullName evidence="2">DUF1772 domain-containing protein</fullName>
    </submittedName>
</protein>
<gene>
    <name evidence="2" type="ORF">HF576_14025</name>
</gene>
<evidence type="ECO:0000256" key="1">
    <source>
        <dbReference type="SAM" id="Phobius"/>
    </source>
</evidence>
<feature type="transmembrane region" description="Helical" evidence="1">
    <location>
        <begin position="84"/>
        <end position="105"/>
    </location>
</feature>
<name>A0ABX1KHW2_9MICO</name>
<comment type="caution">
    <text evidence="2">The sequence shown here is derived from an EMBL/GenBank/DDBJ whole genome shotgun (WGS) entry which is preliminary data.</text>
</comment>
<organism evidence="2 3">
    <name type="scientific">Microbacterium salsuginis</name>
    <dbReference type="NCBI Taxonomy" id="2722803"/>
    <lineage>
        <taxon>Bacteria</taxon>
        <taxon>Bacillati</taxon>
        <taxon>Actinomycetota</taxon>
        <taxon>Actinomycetes</taxon>
        <taxon>Micrococcales</taxon>
        <taxon>Microbacteriaceae</taxon>
        <taxon>Microbacterium</taxon>
    </lineage>
</organism>
<proteinExistence type="predicted"/>
<feature type="transmembrane region" description="Helical" evidence="1">
    <location>
        <begin position="6"/>
        <end position="34"/>
    </location>
</feature>
<dbReference type="Pfam" id="PF08592">
    <property type="entry name" value="Anthrone_oxy"/>
    <property type="match status" value="1"/>
</dbReference>
<dbReference type="RefSeq" id="WP_168913416.1">
    <property type="nucleotide sequence ID" value="NZ_JABACI010000004.1"/>
</dbReference>
<keyword evidence="1" id="KW-0812">Transmembrane</keyword>
<feature type="transmembrane region" description="Helical" evidence="1">
    <location>
        <begin position="55"/>
        <end position="78"/>
    </location>
</feature>
<accession>A0ABX1KHW2</accession>
<dbReference type="Proteomes" id="UP001429745">
    <property type="component" value="Unassembled WGS sequence"/>
</dbReference>
<keyword evidence="3" id="KW-1185">Reference proteome</keyword>